<dbReference type="Pfam" id="PF00646">
    <property type="entry name" value="F-box"/>
    <property type="match status" value="1"/>
</dbReference>
<feature type="signal peptide" evidence="1">
    <location>
        <begin position="1"/>
        <end position="15"/>
    </location>
</feature>
<accession>A0AAE8ZUC2</accession>
<organism evidence="3 4">
    <name type="scientific">Caenorhabditis briggsae</name>
    <dbReference type="NCBI Taxonomy" id="6238"/>
    <lineage>
        <taxon>Eukaryota</taxon>
        <taxon>Metazoa</taxon>
        <taxon>Ecdysozoa</taxon>
        <taxon>Nematoda</taxon>
        <taxon>Chromadorea</taxon>
        <taxon>Rhabditida</taxon>
        <taxon>Rhabditina</taxon>
        <taxon>Rhabditomorpha</taxon>
        <taxon>Rhabditoidea</taxon>
        <taxon>Rhabditidae</taxon>
        <taxon>Peloderinae</taxon>
        <taxon>Caenorhabditis</taxon>
    </lineage>
</organism>
<evidence type="ECO:0000256" key="1">
    <source>
        <dbReference type="SAM" id="SignalP"/>
    </source>
</evidence>
<feature type="domain" description="F-box" evidence="2">
    <location>
        <begin position="3"/>
        <end position="47"/>
    </location>
</feature>
<feature type="chain" id="PRO_5042076039" description="F-box domain-containing protein" evidence="1">
    <location>
        <begin position="16"/>
        <end position="305"/>
    </location>
</feature>
<dbReference type="InterPro" id="IPR053222">
    <property type="entry name" value="Zygotic_Embryogenesis-Asso"/>
</dbReference>
<dbReference type="PANTHER" id="PTHR22899:SF0">
    <property type="entry name" value="F-BOX ASSOCIATED DOMAIN-CONTAINING PROTEIN-RELATED"/>
    <property type="match status" value="1"/>
</dbReference>
<evidence type="ECO:0000313" key="3">
    <source>
        <dbReference type="EMBL" id="ULT84960.1"/>
    </source>
</evidence>
<reference evidence="3 4" key="1">
    <citation type="submission" date="2022-05" db="EMBL/GenBank/DDBJ databases">
        <title>Chromosome-level reference genomes for two strains of Caenorhabditis briggsae: an improved platform for comparative genomics.</title>
        <authorList>
            <person name="Stevens L."/>
            <person name="Andersen E.C."/>
        </authorList>
    </citation>
    <scope>NUCLEOTIDE SEQUENCE [LARGE SCALE GENOMIC DNA]</scope>
    <source>
        <strain evidence="3">QX1410_ONT</strain>
        <tissue evidence="3">Whole-organism</tissue>
    </source>
</reference>
<sequence length="305" mass="34768">MARISLLALPSLVLRMTIREMSNGDIFHLSLVSKKSKKAVTSVMKKADVLHLCVNKDMVVTIQDEHQYIWYGIKLKKSEYEALNPVDIGNAELFEIQQMSKDGNCKICENLSPATLLNQLLYIYRRSEFDFIDIQQNAHLIDIQSVSKAIPKVGQLSGLPTSSTMHNQLILKAFPHVECLRIVQPLFLNGDDYHSAFTQNITRIELGKAGRTPVPFSLTLDHLLVSAKNSGVKTMKDIIENCVTSSNLTDFRLPVFSEPSVKFAKFRNEDHKLCDGLSWWKTTNGRKIRPRPRKIEYDGCSYRYY</sequence>
<gene>
    <name evidence="3" type="ORF">L3Y34_013561</name>
</gene>
<dbReference type="PANTHER" id="PTHR22899">
    <property type="entry name" value="CYCLIN-RELATED F-BOX FAMILY"/>
    <property type="match status" value="1"/>
</dbReference>
<protein>
    <recommendedName>
        <fullName evidence="2">F-box domain-containing protein</fullName>
    </recommendedName>
</protein>
<dbReference type="AlphaFoldDB" id="A0AAE8ZUC2"/>
<dbReference type="InterPro" id="IPR001810">
    <property type="entry name" value="F-box_dom"/>
</dbReference>
<evidence type="ECO:0000259" key="2">
    <source>
        <dbReference type="PROSITE" id="PS50181"/>
    </source>
</evidence>
<proteinExistence type="predicted"/>
<evidence type="ECO:0000313" key="4">
    <source>
        <dbReference type="Proteomes" id="UP000827892"/>
    </source>
</evidence>
<dbReference type="EMBL" id="CP090896">
    <property type="protein sequence ID" value="ULT84960.1"/>
    <property type="molecule type" value="Genomic_DNA"/>
</dbReference>
<name>A0AAE8ZUC2_CAEBR</name>
<dbReference type="PROSITE" id="PS50181">
    <property type="entry name" value="FBOX"/>
    <property type="match status" value="1"/>
</dbReference>
<dbReference type="Proteomes" id="UP000827892">
    <property type="component" value="Chromosome X"/>
</dbReference>
<keyword evidence="1" id="KW-0732">Signal</keyword>